<accession>E1ZT64</accession>
<feature type="compositionally biased region" description="Low complexity" evidence="1">
    <location>
        <begin position="53"/>
        <end position="68"/>
    </location>
</feature>
<name>E1ZT64_CHLVA</name>
<evidence type="ECO:0000313" key="3">
    <source>
        <dbReference type="Proteomes" id="UP000008141"/>
    </source>
</evidence>
<gene>
    <name evidence="2" type="ORF">CHLNCDRAFT_141618</name>
</gene>
<dbReference type="Proteomes" id="UP000008141">
    <property type="component" value="Unassembled WGS sequence"/>
</dbReference>
<evidence type="ECO:0000256" key="1">
    <source>
        <dbReference type="SAM" id="MobiDB-lite"/>
    </source>
</evidence>
<dbReference type="KEGG" id="cvr:CHLNCDRAFT_141618"/>
<feature type="region of interest" description="Disordered" evidence="1">
    <location>
        <begin position="47"/>
        <end position="81"/>
    </location>
</feature>
<dbReference type="GeneID" id="17350416"/>
<evidence type="ECO:0000313" key="2">
    <source>
        <dbReference type="EMBL" id="EFN50975.1"/>
    </source>
</evidence>
<reference evidence="2 3" key="1">
    <citation type="journal article" date="2010" name="Plant Cell">
        <title>The Chlorella variabilis NC64A genome reveals adaptation to photosymbiosis, coevolution with viruses, and cryptic sex.</title>
        <authorList>
            <person name="Blanc G."/>
            <person name="Duncan G."/>
            <person name="Agarkova I."/>
            <person name="Borodovsky M."/>
            <person name="Gurnon J."/>
            <person name="Kuo A."/>
            <person name="Lindquist E."/>
            <person name="Lucas S."/>
            <person name="Pangilinan J."/>
            <person name="Polle J."/>
            <person name="Salamov A."/>
            <person name="Terry A."/>
            <person name="Yamada T."/>
            <person name="Dunigan D.D."/>
            <person name="Grigoriev I.V."/>
            <person name="Claverie J.M."/>
            <person name="Van Etten J.L."/>
        </authorList>
    </citation>
    <scope>NUCLEOTIDE SEQUENCE [LARGE SCALE GENOMIC DNA]</scope>
    <source>
        <strain evidence="2 3">NC64A</strain>
    </source>
</reference>
<sequence>MHPAVAKHWQWNLAQTHASPASIESLAARSTEDTLRNLDSLLGISDTQEQQEEAQPPAAASLPLPAAAGHQAGTARPAQPPATLLDNLARQALQGAAAVAAASLVVAAVWETGWWQQAERPAGLIDSTCMEARGRVAGDCPAAYVNAAAVDADGSVQPPATGVP</sequence>
<dbReference type="AlphaFoldDB" id="E1ZT64"/>
<organism evidence="3">
    <name type="scientific">Chlorella variabilis</name>
    <name type="common">Green alga</name>
    <dbReference type="NCBI Taxonomy" id="554065"/>
    <lineage>
        <taxon>Eukaryota</taxon>
        <taxon>Viridiplantae</taxon>
        <taxon>Chlorophyta</taxon>
        <taxon>core chlorophytes</taxon>
        <taxon>Trebouxiophyceae</taxon>
        <taxon>Chlorellales</taxon>
        <taxon>Chlorellaceae</taxon>
        <taxon>Chlorella clade</taxon>
        <taxon>Chlorella</taxon>
    </lineage>
</organism>
<protein>
    <submittedName>
        <fullName evidence="2">Uncharacterized protein</fullName>
    </submittedName>
</protein>
<dbReference type="InParanoid" id="E1ZT64"/>
<dbReference type="EMBL" id="GL433870">
    <property type="protein sequence ID" value="EFN50975.1"/>
    <property type="molecule type" value="Genomic_DNA"/>
</dbReference>
<dbReference type="RefSeq" id="XP_005843077.1">
    <property type="nucleotide sequence ID" value="XM_005843015.1"/>
</dbReference>
<keyword evidence="3" id="KW-1185">Reference proteome</keyword>
<proteinExistence type="predicted"/>